<proteinExistence type="predicted"/>
<reference evidence="1" key="1">
    <citation type="submission" date="2022-10" db="EMBL/GenBank/DDBJ databases">
        <title>Culturing micro-colonial fungi from biological soil crusts in the Mojave desert and describing Neophaeococcomyces mojavensis, and introducing the new genera and species Taxawa tesnikishii.</title>
        <authorList>
            <person name="Kurbessoian T."/>
            <person name="Stajich J.E."/>
        </authorList>
    </citation>
    <scope>NUCLEOTIDE SEQUENCE</scope>
    <source>
        <strain evidence="1">JES_115</strain>
    </source>
</reference>
<keyword evidence="1" id="KW-0808">Transferase</keyword>
<evidence type="ECO:0000313" key="1">
    <source>
        <dbReference type="EMBL" id="KAJ9634634.1"/>
    </source>
</evidence>
<keyword evidence="2" id="KW-1185">Reference proteome</keyword>
<name>A0ACC2YHQ3_9PEZI</name>
<evidence type="ECO:0000313" key="2">
    <source>
        <dbReference type="Proteomes" id="UP001172680"/>
    </source>
</evidence>
<comment type="caution">
    <text evidence="1">The sequence shown here is derived from an EMBL/GenBank/DDBJ whole genome shotgun (WGS) entry which is preliminary data.</text>
</comment>
<dbReference type="EC" id="2.7.7.19" evidence="1"/>
<keyword evidence="1" id="KW-0548">Nucleotidyltransferase</keyword>
<sequence length="83" mass="9400">MAIKKTMAEDPSFDPDVPVKNRFVDDLMLTAGLRAARVTRDTVTSPTAGATIVNKFFHLMWEWRWPTPVTLKEIEDGPLDVKI</sequence>
<organism evidence="1 2">
    <name type="scientific">Coniosporium tulheliwenetii</name>
    <dbReference type="NCBI Taxonomy" id="3383036"/>
    <lineage>
        <taxon>Eukaryota</taxon>
        <taxon>Fungi</taxon>
        <taxon>Dikarya</taxon>
        <taxon>Ascomycota</taxon>
        <taxon>Pezizomycotina</taxon>
        <taxon>Dothideomycetes</taxon>
        <taxon>Dothideomycetes incertae sedis</taxon>
        <taxon>Coniosporium</taxon>
    </lineage>
</organism>
<protein>
    <submittedName>
        <fullName evidence="1">Polynucleotide adenylyltransferase</fullName>
        <ecNumber evidence="1">2.7.7.19</ecNumber>
    </submittedName>
</protein>
<dbReference type="Proteomes" id="UP001172680">
    <property type="component" value="Unassembled WGS sequence"/>
</dbReference>
<dbReference type="EMBL" id="JAPDRP010000031">
    <property type="protein sequence ID" value="KAJ9634634.1"/>
    <property type="molecule type" value="Genomic_DNA"/>
</dbReference>
<accession>A0ACC2YHQ3</accession>
<gene>
    <name evidence="1" type="primary">PAP1_2</name>
    <name evidence="1" type="ORF">H2199_008919</name>
</gene>